<feature type="domain" description="Glycosyl transferase family 25" evidence="4">
    <location>
        <begin position="9"/>
        <end position="181"/>
    </location>
</feature>
<comment type="pathway">
    <text evidence="2">Glycan metabolism; lacto-N-neotetraose biosynthesis.</text>
</comment>
<evidence type="ECO:0000256" key="3">
    <source>
        <dbReference type="ARBA" id="ARBA00022985"/>
    </source>
</evidence>
<proteinExistence type="predicted"/>
<evidence type="ECO:0000313" key="6">
    <source>
        <dbReference type="Proteomes" id="UP001082899"/>
    </source>
</evidence>
<reference evidence="5" key="1">
    <citation type="submission" date="2022-11" db="EMBL/GenBank/DDBJ databases">
        <title>Robbsia betulipollinis sp. nov., isolated from pollen of birch (Betula pendula).</title>
        <authorList>
            <person name="Shi H."/>
            <person name="Ambika Manirajan B."/>
            <person name="Ratering S."/>
            <person name="Geissler-Plaum R."/>
            <person name="Schnell S."/>
        </authorList>
    </citation>
    <scope>NUCLEOTIDE SEQUENCE</scope>
    <source>
        <strain evidence="5">Bb-Pol-6</strain>
    </source>
</reference>
<comment type="pathway">
    <text evidence="1">Bacterial outer membrane biogenesis; lipooligosaccharide biosynthesis.</text>
</comment>
<name>A0ABT3ZIC7_9BURK</name>
<evidence type="ECO:0000256" key="1">
    <source>
        <dbReference type="ARBA" id="ARBA00005068"/>
    </source>
</evidence>
<dbReference type="Pfam" id="PF01755">
    <property type="entry name" value="Glyco_transf_25"/>
    <property type="match status" value="1"/>
</dbReference>
<dbReference type="Proteomes" id="UP001082899">
    <property type="component" value="Unassembled WGS sequence"/>
</dbReference>
<organism evidence="5 6">
    <name type="scientific">Robbsia betulipollinis</name>
    <dbReference type="NCBI Taxonomy" id="2981849"/>
    <lineage>
        <taxon>Bacteria</taxon>
        <taxon>Pseudomonadati</taxon>
        <taxon>Pseudomonadota</taxon>
        <taxon>Betaproteobacteria</taxon>
        <taxon>Burkholderiales</taxon>
        <taxon>Burkholderiaceae</taxon>
        <taxon>Robbsia</taxon>
    </lineage>
</organism>
<comment type="caution">
    <text evidence="5">The sequence shown here is derived from an EMBL/GenBank/DDBJ whole genome shotgun (WGS) entry which is preliminary data.</text>
</comment>
<keyword evidence="3" id="KW-0448">Lipopolysaccharide biosynthesis</keyword>
<evidence type="ECO:0000256" key="2">
    <source>
        <dbReference type="ARBA" id="ARBA00005222"/>
    </source>
</evidence>
<gene>
    <name evidence="5" type="ORF">OVY01_03285</name>
</gene>
<evidence type="ECO:0000313" key="5">
    <source>
        <dbReference type="EMBL" id="MCY0386284.1"/>
    </source>
</evidence>
<dbReference type="EMBL" id="JAPMXC010000001">
    <property type="protein sequence ID" value="MCY0386284.1"/>
    <property type="molecule type" value="Genomic_DNA"/>
</dbReference>
<dbReference type="InterPro" id="IPR002654">
    <property type="entry name" value="Glyco_trans_25"/>
</dbReference>
<accession>A0ABT3ZIC7</accession>
<keyword evidence="6" id="KW-1185">Reference proteome</keyword>
<sequence>MLCKTAYICISLPGALERRAFMKEQFSRLKIPARFFDAIGIRPGSVDRIPGYDSAKRLHRFGYGLTPGEIGCYLSHRAVWRRFLDSDSDVCCVLEDDGVLHGDFSERVADIVMARAHWDFVRLYSLYRRGARPYCVTAGSRQLNWVACSAMSTLGYLLTRSAAEKLLIHTQDMMFTIDEVIDRHWEHGLRLLGDDLSCRIGPAIELGYLVR</sequence>
<evidence type="ECO:0000259" key="4">
    <source>
        <dbReference type="Pfam" id="PF01755"/>
    </source>
</evidence>
<dbReference type="CDD" id="cd06532">
    <property type="entry name" value="Glyco_transf_25"/>
    <property type="match status" value="1"/>
</dbReference>
<protein>
    <submittedName>
        <fullName evidence="5">Glycosyltransferase family 25 protein</fullName>
    </submittedName>
</protein>